<evidence type="ECO:0000313" key="1">
    <source>
        <dbReference type="EMBL" id="RZQ51217.1"/>
    </source>
</evidence>
<proteinExistence type="predicted"/>
<dbReference type="Proteomes" id="UP000291338">
    <property type="component" value="Unassembled WGS sequence"/>
</dbReference>
<accession>A0A4Q7IJY7</accession>
<organism evidence="1 2">
    <name type="scientific">Pseudoalteromonas phenolica</name>
    <dbReference type="NCBI Taxonomy" id="161398"/>
    <lineage>
        <taxon>Bacteria</taxon>
        <taxon>Pseudomonadati</taxon>
        <taxon>Pseudomonadota</taxon>
        <taxon>Gammaproteobacteria</taxon>
        <taxon>Alteromonadales</taxon>
        <taxon>Pseudoalteromonadaceae</taxon>
        <taxon>Pseudoalteromonas</taxon>
    </lineage>
</organism>
<comment type="caution">
    <text evidence="1">The sequence shown here is derived from an EMBL/GenBank/DDBJ whole genome shotgun (WGS) entry which is preliminary data.</text>
</comment>
<dbReference type="AlphaFoldDB" id="A0A4Q7IJY7"/>
<dbReference type="EMBL" id="PPSX01000129">
    <property type="protein sequence ID" value="RZQ51217.1"/>
    <property type="molecule type" value="Genomic_DNA"/>
</dbReference>
<gene>
    <name evidence="1" type="ORF">C1E23_20730</name>
</gene>
<reference evidence="1 2" key="1">
    <citation type="submission" date="2018-01" db="EMBL/GenBank/DDBJ databases">
        <title>Co-occurrence of chitin degradation, pigmentation and bioactivity in marine Pseudoalteromonas.</title>
        <authorList>
            <person name="Paulsen S."/>
            <person name="Gram L."/>
            <person name="Machado H."/>
        </authorList>
    </citation>
    <scope>NUCLEOTIDE SEQUENCE [LARGE SCALE GENOMIC DNA]</scope>
    <source>
        <strain evidence="1 2">S3898</strain>
    </source>
</reference>
<evidence type="ECO:0000313" key="2">
    <source>
        <dbReference type="Proteomes" id="UP000291338"/>
    </source>
</evidence>
<sequence>MGSLIYFNIGDGKQVWLPKHLGYEKDLLKQLELEFKPHLNQSKALKWTVKKTPNLTDVVGPSGQGIIENMILRYAHSVQQGKLKKSLYEEQDIDKFYELAVKTLPPIHNQLPGIDNMENLYFGAELGVIKKRKNDGSWESIQTNVISDINIVRYLPEGSLLVANKNGEILLGLDNNTKWEVVTKFSKKENIEDIDILDDKVYVVTSVYDGLPFMAGGENYELKVYELSASSLENRSIIYSENRKLGYLPHAKIIDNNYYIGLAPDSLDVIDLNTKKINQLKLPQKFTDFNVSDKGVITLYNRQGAFSDLFISNDNGGTWSELKTPTYTIGTIFFETPEKGHAYRISTGAFDVTYILQKYQPKKRKKWVNVSKAPEDCKYILHDEKYYPKFCVSKSDEIYSISSGEWYKEINIL</sequence>
<dbReference type="SUPFAM" id="SSF101898">
    <property type="entry name" value="NHL repeat"/>
    <property type="match status" value="1"/>
</dbReference>
<protein>
    <submittedName>
        <fullName evidence="1">Uncharacterized protein</fullName>
    </submittedName>
</protein>
<name>A0A4Q7IJY7_9GAMM</name>